<reference evidence="5 6" key="1">
    <citation type="submission" date="2019-02" db="EMBL/GenBank/DDBJ databases">
        <title>Deep-cultivation of Planctomycetes and their phenomic and genomic characterization uncovers novel biology.</title>
        <authorList>
            <person name="Wiegand S."/>
            <person name="Jogler M."/>
            <person name="Boedeker C."/>
            <person name="Pinto D."/>
            <person name="Vollmers J."/>
            <person name="Rivas-Marin E."/>
            <person name="Kohn T."/>
            <person name="Peeters S.H."/>
            <person name="Heuer A."/>
            <person name="Rast P."/>
            <person name="Oberbeckmann S."/>
            <person name="Bunk B."/>
            <person name="Jeske O."/>
            <person name="Meyerdierks A."/>
            <person name="Storesund J.E."/>
            <person name="Kallscheuer N."/>
            <person name="Luecker S."/>
            <person name="Lage O.M."/>
            <person name="Pohl T."/>
            <person name="Merkel B.J."/>
            <person name="Hornburger P."/>
            <person name="Mueller R.-W."/>
            <person name="Bruemmer F."/>
            <person name="Labrenz M."/>
            <person name="Spormann A.M."/>
            <person name="Op Den Camp H."/>
            <person name="Overmann J."/>
            <person name="Amann R."/>
            <person name="Jetten M.S.M."/>
            <person name="Mascher T."/>
            <person name="Medema M.H."/>
            <person name="Devos D.P."/>
            <person name="Kaster A.-K."/>
            <person name="Ovreas L."/>
            <person name="Rohde M."/>
            <person name="Galperin M.Y."/>
            <person name="Jogler C."/>
        </authorList>
    </citation>
    <scope>NUCLEOTIDE SEQUENCE [LARGE SCALE GENOMIC DNA]</scope>
    <source>
        <strain evidence="5 6">CA13</strain>
    </source>
</reference>
<dbReference type="SMART" id="SM00342">
    <property type="entry name" value="HTH_ARAC"/>
    <property type="match status" value="1"/>
</dbReference>
<dbReference type="Gene3D" id="1.10.10.60">
    <property type="entry name" value="Homeodomain-like"/>
    <property type="match status" value="1"/>
</dbReference>
<keyword evidence="1" id="KW-0805">Transcription regulation</keyword>
<dbReference type="InterPro" id="IPR028082">
    <property type="entry name" value="Peripla_BP_I"/>
</dbReference>
<evidence type="ECO:0000256" key="1">
    <source>
        <dbReference type="ARBA" id="ARBA00023015"/>
    </source>
</evidence>
<sequence>MLQKYRVVLLIETSSGYGRETLQGIMRFLRTHHDWSVFLELCDVGREPPKWLFDWNGHGIISRLTTPELADAVKESGIAMVDLSDRRIIHDLPSVRTDNVRVGEMAADYLIKRGFRSFAYCGFENEQWSTDREKAFVDAVTRHSGVDGCEIYRSRWFGESLRSWEDQQAELITWLGQLAKPVAVFCANDGRAQHVLEACSRAELLVPEEVAVLGVDNDSIIGPLCDPTLSSIEINPEEVGFVAAELLSQLMMGKKPESIVRYIQPISVETRQSTDVKAIADPLIASARAFIHENSCNGITVQSVTEHCGLSRSTLERQFRKLFDRSPQQEIRHVQIKRARKLLAETDLSMERIANLCGFDHPEYMHVVFRREIDMTPGQYRRQSRAE</sequence>
<gene>
    <name evidence="5" type="primary">xylR_3</name>
    <name evidence="5" type="ORF">CA13_13590</name>
</gene>
<evidence type="ECO:0000313" key="6">
    <source>
        <dbReference type="Proteomes" id="UP000315010"/>
    </source>
</evidence>
<evidence type="ECO:0000313" key="5">
    <source>
        <dbReference type="EMBL" id="TWT79948.1"/>
    </source>
</evidence>
<dbReference type="SUPFAM" id="SSF53822">
    <property type="entry name" value="Periplasmic binding protein-like I"/>
    <property type="match status" value="1"/>
</dbReference>
<dbReference type="RefSeq" id="WP_419193992.1">
    <property type="nucleotide sequence ID" value="NZ_SJPJ01000001.1"/>
</dbReference>
<dbReference type="InterPro" id="IPR046335">
    <property type="entry name" value="LacI/GalR-like_sensor"/>
</dbReference>
<accession>A0A5C5YXY3</accession>
<dbReference type="EMBL" id="SJPJ01000001">
    <property type="protein sequence ID" value="TWT79948.1"/>
    <property type="molecule type" value="Genomic_DNA"/>
</dbReference>
<dbReference type="InterPro" id="IPR009057">
    <property type="entry name" value="Homeodomain-like_sf"/>
</dbReference>
<dbReference type="CDD" id="cd01543">
    <property type="entry name" value="PBP1_XylR"/>
    <property type="match status" value="1"/>
</dbReference>
<keyword evidence="3" id="KW-0804">Transcription</keyword>
<name>A0A5C5YXY3_9BACT</name>
<dbReference type="GO" id="GO:0000976">
    <property type="term" value="F:transcription cis-regulatory region binding"/>
    <property type="evidence" value="ECO:0007669"/>
    <property type="project" value="TreeGrafter"/>
</dbReference>
<dbReference type="SUPFAM" id="SSF46689">
    <property type="entry name" value="Homeodomain-like"/>
    <property type="match status" value="2"/>
</dbReference>
<proteinExistence type="predicted"/>
<dbReference type="PROSITE" id="PS01124">
    <property type="entry name" value="HTH_ARAC_FAMILY_2"/>
    <property type="match status" value="1"/>
</dbReference>
<organism evidence="5 6">
    <name type="scientific">Novipirellula herctigrandis</name>
    <dbReference type="NCBI Taxonomy" id="2527986"/>
    <lineage>
        <taxon>Bacteria</taxon>
        <taxon>Pseudomonadati</taxon>
        <taxon>Planctomycetota</taxon>
        <taxon>Planctomycetia</taxon>
        <taxon>Pirellulales</taxon>
        <taxon>Pirellulaceae</taxon>
        <taxon>Novipirellula</taxon>
    </lineage>
</organism>
<evidence type="ECO:0000256" key="3">
    <source>
        <dbReference type="ARBA" id="ARBA00023163"/>
    </source>
</evidence>
<dbReference type="GO" id="GO:0003700">
    <property type="term" value="F:DNA-binding transcription factor activity"/>
    <property type="evidence" value="ECO:0007669"/>
    <property type="project" value="InterPro"/>
</dbReference>
<dbReference type="InterPro" id="IPR018060">
    <property type="entry name" value="HTH_AraC"/>
</dbReference>
<dbReference type="Pfam" id="PF13377">
    <property type="entry name" value="Peripla_BP_3"/>
    <property type="match status" value="1"/>
</dbReference>
<dbReference type="AlphaFoldDB" id="A0A5C5YXY3"/>
<keyword evidence="2" id="KW-0238">DNA-binding</keyword>
<comment type="caution">
    <text evidence="5">The sequence shown here is derived from an EMBL/GenBank/DDBJ whole genome shotgun (WGS) entry which is preliminary data.</text>
</comment>
<evidence type="ECO:0000259" key="4">
    <source>
        <dbReference type="PROSITE" id="PS01124"/>
    </source>
</evidence>
<dbReference type="PANTHER" id="PTHR30146">
    <property type="entry name" value="LACI-RELATED TRANSCRIPTIONAL REPRESSOR"/>
    <property type="match status" value="1"/>
</dbReference>
<keyword evidence="6" id="KW-1185">Reference proteome</keyword>
<protein>
    <submittedName>
        <fullName evidence="5">Xylose operon regulatory protein</fullName>
    </submittedName>
</protein>
<dbReference type="Gene3D" id="3.40.50.2300">
    <property type="match status" value="2"/>
</dbReference>
<evidence type="ECO:0000256" key="2">
    <source>
        <dbReference type="ARBA" id="ARBA00023125"/>
    </source>
</evidence>
<feature type="domain" description="HTH araC/xylS-type" evidence="4">
    <location>
        <begin position="285"/>
        <end position="383"/>
    </location>
</feature>
<dbReference type="Pfam" id="PF12833">
    <property type="entry name" value="HTH_18"/>
    <property type="match status" value="1"/>
</dbReference>
<dbReference type="Proteomes" id="UP000315010">
    <property type="component" value="Unassembled WGS sequence"/>
</dbReference>
<dbReference type="PANTHER" id="PTHR30146:SF24">
    <property type="entry name" value="XYLOSE OPERON REGULATORY PROTEIN"/>
    <property type="match status" value="1"/>
</dbReference>